<gene>
    <name evidence="1" type="ORF">ED312_23105</name>
</gene>
<reference evidence="1 2" key="1">
    <citation type="submission" date="2018-10" db="EMBL/GenBank/DDBJ databases">
        <title>Sinomicrobium pectinilyticum sp. nov., a pectinase-producing bacterium isolated from alkaline and saline soil, and emended description of the genus Sinomicrobium.</title>
        <authorList>
            <person name="Cheng B."/>
            <person name="Li C."/>
            <person name="Lai Q."/>
            <person name="Du M."/>
            <person name="Shao Z."/>
            <person name="Xu P."/>
            <person name="Yang C."/>
        </authorList>
    </citation>
    <scope>NUCLEOTIDE SEQUENCE [LARGE SCALE GENOMIC DNA]</scope>
    <source>
        <strain evidence="1 2">5DNS001</strain>
    </source>
</reference>
<sequence length="59" mass="6461">MGIPQVGGIKNISGVFSLAAKGNSQIWTSTSKLSSVKNAFRHWKKHGVEFPEFLNANNM</sequence>
<dbReference type="EMBL" id="RJTM01000193">
    <property type="protein sequence ID" value="RNL68617.1"/>
    <property type="molecule type" value="Genomic_DNA"/>
</dbReference>
<dbReference type="Proteomes" id="UP000267469">
    <property type="component" value="Unassembled WGS sequence"/>
</dbReference>
<evidence type="ECO:0000313" key="1">
    <source>
        <dbReference type="EMBL" id="RNL68617.1"/>
    </source>
</evidence>
<evidence type="ECO:0000313" key="2">
    <source>
        <dbReference type="Proteomes" id="UP000267469"/>
    </source>
</evidence>
<accession>A0A3N0CYX0</accession>
<keyword evidence="2" id="KW-1185">Reference proteome</keyword>
<protein>
    <submittedName>
        <fullName evidence="1">Uncharacterized protein</fullName>
    </submittedName>
</protein>
<comment type="caution">
    <text evidence="1">The sequence shown here is derived from an EMBL/GenBank/DDBJ whole genome shotgun (WGS) entry which is preliminary data.</text>
</comment>
<dbReference type="AlphaFoldDB" id="A0A3N0CYX0"/>
<name>A0A3N0CYX0_SINP1</name>
<organism evidence="1 2">
    <name type="scientific">Sinomicrobium pectinilyticum</name>
    <dbReference type="NCBI Taxonomy" id="1084421"/>
    <lineage>
        <taxon>Bacteria</taxon>
        <taxon>Pseudomonadati</taxon>
        <taxon>Bacteroidota</taxon>
        <taxon>Flavobacteriia</taxon>
        <taxon>Flavobacteriales</taxon>
        <taxon>Flavobacteriaceae</taxon>
        <taxon>Sinomicrobium</taxon>
    </lineage>
</organism>
<proteinExistence type="predicted"/>